<feature type="compositionally biased region" description="Low complexity" evidence="1">
    <location>
        <begin position="31"/>
        <end position="41"/>
    </location>
</feature>
<sequence length="63" mass="6605">MKQVTVGALPDAKELVYRGTASEVEARTFQSGLGASSSSDAGAKKLIPPSNGGTNWQRPLEMI</sequence>
<dbReference type="InParanoid" id="A0A409VTP5"/>
<name>A0A409VTP5_9AGAR</name>
<proteinExistence type="predicted"/>
<accession>A0A409VTP5</accession>
<keyword evidence="3" id="KW-1185">Reference proteome</keyword>
<evidence type="ECO:0000256" key="1">
    <source>
        <dbReference type="SAM" id="MobiDB-lite"/>
    </source>
</evidence>
<feature type="region of interest" description="Disordered" evidence="1">
    <location>
        <begin position="31"/>
        <end position="63"/>
    </location>
</feature>
<dbReference type="Proteomes" id="UP000284706">
    <property type="component" value="Unassembled WGS sequence"/>
</dbReference>
<gene>
    <name evidence="2" type="ORF">CVT26_001538</name>
</gene>
<protein>
    <submittedName>
        <fullName evidence="2">Uncharacterized protein</fullName>
    </submittedName>
</protein>
<organism evidence="2 3">
    <name type="scientific">Gymnopilus dilepis</name>
    <dbReference type="NCBI Taxonomy" id="231916"/>
    <lineage>
        <taxon>Eukaryota</taxon>
        <taxon>Fungi</taxon>
        <taxon>Dikarya</taxon>
        <taxon>Basidiomycota</taxon>
        <taxon>Agaricomycotina</taxon>
        <taxon>Agaricomycetes</taxon>
        <taxon>Agaricomycetidae</taxon>
        <taxon>Agaricales</taxon>
        <taxon>Agaricineae</taxon>
        <taxon>Hymenogastraceae</taxon>
        <taxon>Gymnopilus</taxon>
    </lineage>
</organism>
<dbReference type="EMBL" id="NHYE01005566">
    <property type="protein sequence ID" value="PPQ69670.1"/>
    <property type="molecule type" value="Genomic_DNA"/>
</dbReference>
<evidence type="ECO:0000313" key="2">
    <source>
        <dbReference type="EMBL" id="PPQ69670.1"/>
    </source>
</evidence>
<comment type="caution">
    <text evidence="2">The sequence shown here is derived from an EMBL/GenBank/DDBJ whole genome shotgun (WGS) entry which is preliminary data.</text>
</comment>
<reference evidence="2 3" key="1">
    <citation type="journal article" date="2018" name="Evol. Lett.">
        <title>Horizontal gene cluster transfer increased hallucinogenic mushroom diversity.</title>
        <authorList>
            <person name="Reynolds H.T."/>
            <person name="Vijayakumar V."/>
            <person name="Gluck-Thaler E."/>
            <person name="Korotkin H.B."/>
            <person name="Matheny P.B."/>
            <person name="Slot J.C."/>
        </authorList>
    </citation>
    <scope>NUCLEOTIDE SEQUENCE [LARGE SCALE GENOMIC DNA]</scope>
    <source>
        <strain evidence="2 3">SRW20</strain>
    </source>
</reference>
<dbReference type="AlphaFoldDB" id="A0A409VTP5"/>
<evidence type="ECO:0000313" key="3">
    <source>
        <dbReference type="Proteomes" id="UP000284706"/>
    </source>
</evidence>